<sequence length="138" mass="15293">MGCVRILSRPCLYNSTPTDRADGGRLTPDGLQAQAASSRGKPHIVGEVLVLPSIKNALGAMFGEKVVKEIERMPLSNNTLTQRIDEKAQWAKVELMRRGFESTLPGYVCEARRSTNSALRLHTRHSARLHKDKKAVID</sequence>
<dbReference type="AlphaFoldDB" id="A0A4C1U394"/>
<proteinExistence type="predicted"/>
<comment type="caution">
    <text evidence="1">The sequence shown here is derived from an EMBL/GenBank/DDBJ whole genome shotgun (WGS) entry which is preliminary data.</text>
</comment>
<accession>A0A4C1U394</accession>
<protein>
    <submittedName>
        <fullName evidence="1">Uncharacterized protein</fullName>
    </submittedName>
</protein>
<organism evidence="1 2">
    <name type="scientific">Eumeta variegata</name>
    <name type="common">Bagworm moth</name>
    <name type="synonym">Eumeta japonica</name>
    <dbReference type="NCBI Taxonomy" id="151549"/>
    <lineage>
        <taxon>Eukaryota</taxon>
        <taxon>Metazoa</taxon>
        <taxon>Ecdysozoa</taxon>
        <taxon>Arthropoda</taxon>
        <taxon>Hexapoda</taxon>
        <taxon>Insecta</taxon>
        <taxon>Pterygota</taxon>
        <taxon>Neoptera</taxon>
        <taxon>Endopterygota</taxon>
        <taxon>Lepidoptera</taxon>
        <taxon>Glossata</taxon>
        <taxon>Ditrysia</taxon>
        <taxon>Tineoidea</taxon>
        <taxon>Psychidae</taxon>
        <taxon>Oiketicinae</taxon>
        <taxon>Eumeta</taxon>
    </lineage>
</organism>
<evidence type="ECO:0000313" key="2">
    <source>
        <dbReference type="Proteomes" id="UP000299102"/>
    </source>
</evidence>
<name>A0A4C1U394_EUMVA</name>
<dbReference type="OrthoDB" id="1101576at2759"/>
<dbReference type="Proteomes" id="UP000299102">
    <property type="component" value="Unassembled WGS sequence"/>
</dbReference>
<gene>
    <name evidence="1" type="ORF">EVAR_14497_1</name>
</gene>
<reference evidence="1 2" key="1">
    <citation type="journal article" date="2019" name="Commun. Biol.">
        <title>The bagworm genome reveals a unique fibroin gene that provides high tensile strength.</title>
        <authorList>
            <person name="Kono N."/>
            <person name="Nakamura H."/>
            <person name="Ohtoshi R."/>
            <person name="Tomita M."/>
            <person name="Numata K."/>
            <person name="Arakawa K."/>
        </authorList>
    </citation>
    <scope>NUCLEOTIDE SEQUENCE [LARGE SCALE GENOMIC DNA]</scope>
</reference>
<keyword evidence="2" id="KW-1185">Reference proteome</keyword>
<evidence type="ECO:0000313" key="1">
    <source>
        <dbReference type="EMBL" id="GBP20771.1"/>
    </source>
</evidence>
<dbReference type="EMBL" id="BGZK01000122">
    <property type="protein sequence ID" value="GBP20771.1"/>
    <property type="molecule type" value="Genomic_DNA"/>
</dbReference>